<evidence type="ECO:0000313" key="6">
    <source>
        <dbReference type="Proteomes" id="UP000708208"/>
    </source>
</evidence>
<evidence type="ECO:0000256" key="3">
    <source>
        <dbReference type="ARBA" id="ARBA00023242"/>
    </source>
</evidence>
<dbReference type="PANTHER" id="PTHR14396:SF10">
    <property type="entry name" value="CLASPIN"/>
    <property type="match status" value="1"/>
</dbReference>
<dbReference type="AlphaFoldDB" id="A0A8J2P7K5"/>
<feature type="compositionally biased region" description="Basic and acidic residues" evidence="4">
    <location>
        <begin position="147"/>
        <end position="158"/>
    </location>
</feature>
<dbReference type="InterPro" id="IPR024146">
    <property type="entry name" value="Claspin"/>
</dbReference>
<feature type="compositionally biased region" description="Acidic residues" evidence="4">
    <location>
        <begin position="177"/>
        <end position="190"/>
    </location>
</feature>
<evidence type="ECO:0008006" key="7">
    <source>
        <dbReference type="Google" id="ProtNLM"/>
    </source>
</evidence>
<keyword evidence="6" id="KW-1185">Reference proteome</keyword>
<dbReference type="PANTHER" id="PTHR14396">
    <property type="entry name" value="CLASPIN"/>
    <property type="match status" value="1"/>
</dbReference>
<evidence type="ECO:0000256" key="2">
    <source>
        <dbReference type="ARBA" id="ARBA00022553"/>
    </source>
</evidence>
<reference evidence="5" key="1">
    <citation type="submission" date="2021-06" db="EMBL/GenBank/DDBJ databases">
        <authorList>
            <person name="Hodson N. C."/>
            <person name="Mongue J. A."/>
            <person name="Jaron S. K."/>
        </authorList>
    </citation>
    <scope>NUCLEOTIDE SEQUENCE</scope>
</reference>
<dbReference type="EMBL" id="CAJVCH010263954">
    <property type="protein sequence ID" value="CAG7734149.1"/>
    <property type="molecule type" value="Genomic_DNA"/>
</dbReference>
<evidence type="ECO:0000256" key="1">
    <source>
        <dbReference type="ARBA" id="ARBA00004123"/>
    </source>
</evidence>
<keyword evidence="3" id="KW-0539">Nucleus</keyword>
<feature type="compositionally biased region" description="Acidic residues" evidence="4">
    <location>
        <begin position="224"/>
        <end position="244"/>
    </location>
</feature>
<feature type="region of interest" description="Disordered" evidence="4">
    <location>
        <begin position="53"/>
        <end position="85"/>
    </location>
</feature>
<dbReference type="GO" id="GO:0005634">
    <property type="term" value="C:nucleus"/>
    <property type="evidence" value="ECO:0007669"/>
    <property type="project" value="UniProtKB-SubCell"/>
</dbReference>
<feature type="non-terminal residue" evidence="5">
    <location>
        <position position="427"/>
    </location>
</feature>
<feature type="region of interest" description="Disordered" evidence="4">
    <location>
        <begin position="212"/>
        <end position="244"/>
    </location>
</feature>
<dbReference type="OrthoDB" id="6630616at2759"/>
<dbReference type="GO" id="GO:0007095">
    <property type="term" value="P:mitotic G2 DNA damage checkpoint signaling"/>
    <property type="evidence" value="ECO:0007669"/>
    <property type="project" value="TreeGrafter"/>
</dbReference>
<proteinExistence type="predicted"/>
<feature type="compositionally biased region" description="Basic and acidic residues" evidence="4">
    <location>
        <begin position="73"/>
        <end position="85"/>
    </location>
</feature>
<sequence length="427" mass="48217">VAKLVNSGCAQDTPTSDDDLEALCSAKFPSQQPETPKESQDFDGFEFSSQKIDSITDTPDLASNCKTNNLMGKRRDAIETPKTGDKVAHVKNTRLIFNTEEPQDHVAIDSVEIDGDDEDDDDSVIGVKIQRKRKRKLNFSDDESDDDHAAEAEGKLESDTEEIFDTVDQASVGSVDSDSEKEYDENEEEITVPKFAPIRSSKTGKIRKEFVDNEAELSGSELGSADEDEQGEDAYEEEVGDAEELDEDKLRDQVGRAHLKQLLDDDQREINYLQNVYLEDGDLHTDGKGRERKFRWKDLDDLAFEGAKMEEGVEAIEDDLEIKWRQEKLDKIKWMKENSQNLDEEAEFEQTSQKLLECSQFLKLGKHTLKKMQKSLSVTETTVTSTGKSPGTTLERRGSFLQRESTLSRIAEMSRINDSMNKKKGKS</sequence>
<protein>
    <recommendedName>
        <fullName evidence="7">Claspin</fullName>
    </recommendedName>
</protein>
<name>A0A8J2P7K5_9HEXA</name>
<organism evidence="5 6">
    <name type="scientific">Allacma fusca</name>
    <dbReference type="NCBI Taxonomy" id="39272"/>
    <lineage>
        <taxon>Eukaryota</taxon>
        <taxon>Metazoa</taxon>
        <taxon>Ecdysozoa</taxon>
        <taxon>Arthropoda</taxon>
        <taxon>Hexapoda</taxon>
        <taxon>Collembola</taxon>
        <taxon>Symphypleona</taxon>
        <taxon>Sminthuridae</taxon>
        <taxon>Allacma</taxon>
    </lineage>
</organism>
<feature type="non-terminal residue" evidence="5">
    <location>
        <position position="1"/>
    </location>
</feature>
<dbReference type="GO" id="GO:0033314">
    <property type="term" value="P:mitotic DNA replication checkpoint signaling"/>
    <property type="evidence" value="ECO:0007669"/>
    <property type="project" value="TreeGrafter"/>
</dbReference>
<comment type="subcellular location">
    <subcellularLocation>
        <location evidence="1">Nucleus</location>
    </subcellularLocation>
</comment>
<feature type="region of interest" description="Disordered" evidence="4">
    <location>
        <begin position="133"/>
        <end position="198"/>
    </location>
</feature>
<keyword evidence="2" id="KW-0597">Phosphoprotein</keyword>
<comment type="caution">
    <text evidence="5">The sequence shown here is derived from an EMBL/GenBank/DDBJ whole genome shotgun (WGS) entry which is preliminary data.</text>
</comment>
<feature type="region of interest" description="Disordered" evidence="4">
    <location>
        <begin position="381"/>
        <end position="400"/>
    </location>
</feature>
<dbReference type="GO" id="GO:0010997">
    <property type="term" value="F:anaphase-promoting complex binding"/>
    <property type="evidence" value="ECO:0007669"/>
    <property type="project" value="TreeGrafter"/>
</dbReference>
<dbReference type="Proteomes" id="UP000708208">
    <property type="component" value="Unassembled WGS sequence"/>
</dbReference>
<gene>
    <name evidence="5" type="ORF">AFUS01_LOCUS22553</name>
</gene>
<evidence type="ECO:0000256" key="4">
    <source>
        <dbReference type="SAM" id="MobiDB-lite"/>
    </source>
</evidence>
<accession>A0A8J2P7K5</accession>
<evidence type="ECO:0000313" key="5">
    <source>
        <dbReference type="EMBL" id="CAG7734149.1"/>
    </source>
</evidence>